<evidence type="ECO:0000313" key="14">
    <source>
        <dbReference type="EMBL" id="OHF02578.1"/>
    </source>
</evidence>
<dbReference type="GO" id="GO:0045493">
    <property type="term" value="P:xylan catabolic process"/>
    <property type="evidence" value="ECO:0007669"/>
    <property type="project" value="UniProtKB-UniRule"/>
</dbReference>
<dbReference type="PRINTS" id="PR00911">
    <property type="entry name" value="GLHYDRLASE11"/>
</dbReference>
<evidence type="ECO:0000256" key="10">
    <source>
        <dbReference type="PROSITE-ProRule" id="PRU01097"/>
    </source>
</evidence>
<gene>
    <name evidence="14" type="ORF">CORC01_02273</name>
</gene>
<evidence type="ECO:0000259" key="13">
    <source>
        <dbReference type="PROSITE" id="PS51761"/>
    </source>
</evidence>
<keyword evidence="7 10" id="KW-0119">Carbohydrate metabolism</keyword>
<dbReference type="PANTHER" id="PTHR46828:SF2">
    <property type="entry name" value="ENDO-1,4-BETA-XYLANASE A-RELATED"/>
    <property type="match status" value="1"/>
</dbReference>
<keyword evidence="9 10" id="KW-0624">Polysaccharide degradation</keyword>
<comment type="similarity">
    <text evidence="3 10 11">Belongs to the glycosyl hydrolase 11 (cellulase G) family.</text>
</comment>
<evidence type="ECO:0000256" key="2">
    <source>
        <dbReference type="ARBA" id="ARBA00004851"/>
    </source>
</evidence>
<evidence type="ECO:0000256" key="12">
    <source>
        <dbReference type="SAM" id="SignalP"/>
    </source>
</evidence>
<keyword evidence="12" id="KW-0732">Signal</keyword>
<dbReference type="RefSeq" id="XP_022479718.1">
    <property type="nucleotide sequence ID" value="XM_022613924.1"/>
</dbReference>
<dbReference type="FunFam" id="2.60.120.180:FF:000001">
    <property type="entry name" value="Endo-1,4-beta-xylanase"/>
    <property type="match status" value="1"/>
</dbReference>
<dbReference type="GO" id="GO:0031176">
    <property type="term" value="F:endo-1,4-beta-xylanase activity"/>
    <property type="evidence" value="ECO:0007669"/>
    <property type="project" value="UniProtKB-UniRule"/>
</dbReference>
<keyword evidence="6 10" id="KW-0378">Hydrolase</keyword>
<evidence type="ECO:0000256" key="4">
    <source>
        <dbReference type="ARBA" id="ARBA00012590"/>
    </source>
</evidence>
<comment type="caution">
    <text evidence="14">The sequence shown here is derived from an EMBL/GenBank/DDBJ whole genome shotgun (WGS) entry which is preliminary data.</text>
</comment>
<dbReference type="InterPro" id="IPR013319">
    <property type="entry name" value="GH11/12"/>
</dbReference>
<evidence type="ECO:0000256" key="6">
    <source>
        <dbReference type="ARBA" id="ARBA00022801"/>
    </source>
</evidence>
<dbReference type="EMBL" id="MJBS01000012">
    <property type="protein sequence ID" value="OHF02578.1"/>
    <property type="molecule type" value="Genomic_DNA"/>
</dbReference>
<comment type="pathway">
    <text evidence="2 10 11">Glycan degradation; xylan degradation.</text>
</comment>
<dbReference type="Pfam" id="PF00457">
    <property type="entry name" value="Glyco_hydro_11"/>
    <property type="match status" value="1"/>
</dbReference>
<sequence length="229" mass="24470">MVSFTSLFTASLAVVGALAAPATDKPMTTDLIKRASTPSSEGTSNGYFYSFWTDGASPVTYTNGAAGAYSIQWQSGGNFVAGKGWKTGAARNIKYSGTWSPVKNGNSYLSVYGWTKNPLIEYYIVENHGEYNPGSAGTLKGQVTSDGSVYKLYESTRTNAPSIDGTKTFKQFWAIRESKRVGGTVTTQNFFNAWKSAGMTLGTTFDYQIVATEGYKSAGSASIKVQTAA</sequence>
<dbReference type="UniPathway" id="UPA00114"/>
<dbReference type="GeneID" id="34555434"/>
<reference evidence="14 15" key="1">
    <citation type="submission" date="2016-09" db="EMBL/GenBank/DDBJ databases">
        <authorList>
            <person name="Capua I."/>
            <person name="De Benedictis P."/>
            <person name="Joannis T."/>
            <person name="Lombin L.H."/>
            <person name="Cattoli G."/>
        </authorList>
    </citation>
    <scope>NUCLEOTIDE SEQUENCE [LARGE SCALE GENOMIC DNA]</scope>
    <source>
        <strain evidence="14 15">IMI 309357</strain>
    </source>
</reference>
<dbReference type="Proteomes" id="UP000176998">
    <property type="component" value="Unassembled WGS sequence"/>
</dbReference>
<dbReference type="InterPro" id="IPR033123">
    <property type="entry name" value="GH11_dom"/>
</dbReference>
<evidence type="ECO:0000256" key="8">
    <source>
        <dbReference type="ARBA" id="ARBA00023295"/>
    </source>
</evidence>
<dbReference type="PANTHER" id="PTHR46828">
    <property type="entry name" value="ENDO-1,4-BETA-XYLANASE A-RELATED"/>
    <property type="match status" value="1"/>
</dbReference>
<accession>A0A1G4BMQ0</accession>
<evidence type="ECO:0000256" key="1">
    <source>
        <dbReference type="ARBA" id="ARBA00000681"/>
    </source>
</evidence>
<name>A0A1G4BMQ0_9PEZI</name>
<keyword evidence="8 10" id="KW-0326">Glycosidase</keyword>
<dbReference type="InterPro" id="IPR013320">
    <property type="entry name" value="ConA-like_dom_sf"/>
</dbReference>
<dbReference type="PROSITE" id="PS00776">
    <property type="entry name" value="GH11_1"/>
    <property type="match status" value="1"/>
</dbReference>
<evidence type="ECO:0000256" key="3">
    <source>
        <dbReference type="ARBA" id="ARBA00007792"/>
    </source>
</evidence>
<feature type="active site" description="Proton donor" evidence="10">
    <location>
        <position position="213"/>
    </location>
</feature>
<feature type="chain" id="PRO_5009603084" description="Endo-1,4-beta-xylanase" evidence="12">
    <location>
        <begin position="20"/>
        <end position="229"/>
    </location>
</feature>
<dbReference type="InterPro" id="IPR001137">
    <property type="entry name" value="Glyco_hydro_11"/>
</dbReference>
<dbReference type="SUPFAM" id="SSF49899">
    <property type="entry name" value="Concanavalin A-like lectins/glucanases"/>
    <property type="match status" value="1"/>
</dbReference>
<evidence type="ECO:0000256" key="7">
    <source>
        <dbReference type="ARBA" id="ARBA00023277"/>
    </source>
</evidence>
<protein>
    <recommendedName>
        <fullName evidence="4 10">Endo-1,4-beta-xylanase</fullName>
        <ecNumber evidence="4 10">3.2.1.8</ecNumber>
    </recommendedName>
</protein>
<evidence type="ECO:0000256" key="5">
    <source>
        <dbReference type="ARBA" id="ARBA00022651"/>
    </source>
</evidence>
<proteinExistence type="inferred from homology"/>
<keyword evidence="15" id="KW-1185">Reference proteome</keyword>
<dbReference type="OrthoDB" id="2115822at2759"/>
<dbReference type="PROSITE" id="PS51761">
    <property type="entry name" value="GH11_3"/>
    <property type="match status" value="1"/>
</dbReference>
<evidence type="ECO:0000313" key="15">
    <source>
        <dbReference type="Proteomes" id="UP000176998"/>
    </source>
</evidence>
<dbReference type="AlphaFoldDB" id="A0A1G4BMQ0"/>
<dbReference type="InterPro" id="IPR018208">
    <property type="entry name" value="GH11_AS_1"/>
</dbReference>
<feature type="domain" description="GH11" evidence="13">
    <location>
        <begin position="35"/>
        <end position="226"/>
    </location>
</feature>
<feature type="signal peptide" evidence="12">
    <location>
        <begin position="1"/>
        <end position="19"/>
    </location>
</feature>
<organism evidence="14 15">
    <name type="scientific">Colletotrichum orchidophilum</name>
    <dbReference type="NCBI Taxonomy" id="1209926"/>
    <lineage>
        <taxon>Eukaryota</taxon>
        <taxon>Fungi</taxon>
        <taxon>Dikarya</taxon>
        <taxon>Ascomycota</taxon>
        <taxon>Pezizomycotina</taxon>
        <taxon>Sordariomycetes</taxon>
        <taxon>Hypocreomycetidae</taxon>
        <taxon>Glomerellales</taxon>
        <taxon>Glomerellaceae</taxon>
        <taxon>Colletotrichum</taxon>
    </lineage>
</organism>
<dbReference type="Gene3D" id="2.60.120.180">
    <property type="match status" value="1"/>
</dbReference>
<comment type="catalytic activity">
    <reaction evidence="1 10 11">
        <text>Endohydrolysis of (1-&gt;4)-beta-D-xylosidic linkages in xylans.</text>
        <dbReference type="EC" id="3.2.1.8"/>
    </reaction>
</comment>
<feature type="active site" description="Nucleophile" evidence="10">
    <location>
        <position position="121"/>
    </location>
</feature>
<dbReference type="EC" id="3.2.1.8" evidence="4 10"/>
<keyword evidence="5 10" id="KW-0858">Xylan degradation</keyword>
<evidence type="ECO:0000256" key="11">
    <source>
        <dbReference type="RuleBase" id="RU362015"/>
    </source>
</evidence>
<evidence type="ECO:0000256" key="9">
    <source>
        <dbReference type="ARBA" id="ARBA00023326"/>
    </source>
</evidence>